<reference evidence="2 3" key="1">
    <citation type="submission" date="2018-10" db="EMBL/GenBank/DDBJ databases">
        <title>Fifty Aureobasidium pullulans genomes reveal a recombining polyextremotolerant generalist.</title>
        <authorList>
            <person name="Gostincar C."/>
            <person name="Turk M."/>
            <person name="Zajc J."/>
            <person name="Gunde-Cimerman N."/>
        </authorList>
    </citation>
    <scope>NUCLEOTIDE SEQUENCE [LARGE SCALE GENOMIC DNA]</scope>
    <source>
        <strain evidence="2 3">EXF-11013</strain>
    </source>
</reference>
<sequence>MVVLMIKGANSELNISTMDNFRIYNQATAALLALEAAPLLLSPSMAAWMASSEPKTVSAFETLVARELGFALLLCSFLALLFSGELHRLWDDAENVPGASATAVSPYSSATTIATLLYHLSTGILMYISSTNAQLSGILVAGALAHMMLGVAGLLVLVFANDGKISKRTGADKRTSGFMFKNNAHVQKHS</sequence>
<protein>
    <submittedName>
        <fullName evidence="2">Uncharacterized protein</fullName>
    </submittedName>
</protein>
<dbReference type="PANTHER" id="PTHR39605">
    <property type="entry name" value="MAJOR FACILITATOR SUPERFAMILY (MFS) PROFILE DOMAIN-CONTAINING PROTEIN"/>
    <property type="match status" value="1"/>
</dbReference>
<evidence type="ECO:0000256" key="1">
    <source>
        <dbReference type="SAM" id="Phobius"/>
    </source>
</evidence>
<keyword evidence="1" id="KW-0472">Membrane</keyword>
<dbReference type="PANTHER" id="PTHR39605:SF1">
    <property type="entry name" value="MAJOR FACILITATOR SUPERFAMILY (MFS) PROFILE DOMAIN-CONTAINING PROTEIN"/>
    <property type="match status" value="1"/>
</dbReference>
<name>A0A4S8Y8A8_AURPU</name>
<dbReference type="AlphaFoldDB" id="A0A4S8Y8A8"/>
<accession>A0A4S8Y8A8</accession>
<feature type="transmembrane region" description="Helical" evidence="1">
    <location>
        <begin position="135"/>
        <end position="160"/>
    </location>
</feature>
<comment type="caution">
    <text evidence="2">The sequence shown here is derived from an EMBL/GenBank/DDBJ whole genome shotgun (WGS) entry which is preliminary data.</text>
</comment>
<gene>
    <name evidence="2" type="ORF">D6D22_02883</name>
</gene>
<feature type="transmembrane region" description="Helical" evidence="1">
    <location>
        <begin position="107"/>
        <end position="129"/>
    </location>
</feature>
<keyword evidence="1" id="KW-1133">Transmembrane helix</keyword>
<keyword evidence="1" id="KW-0812">Transmembrane</keyword>
<evidence type="ECO:0000313" key="2">
    <source>
        <dbReference type="EMBL" id="THW46835.1"/>
    </source>
</evidence>
<proteinExistence type="predicted"/>
<dbReference type="EMBL" id="QZAL01000026">
    <property type="protein sequence ID" value="THW46835.1"/>
    <property type="molecule type" value="Genomic_DNA"/>
</dbReference>
<feature type="transmembrane region" description="Helical" evidence="1">
    <location>
        <begin position="68"/>
        <end position="86"/>
    </location>
</feature>
<evidence type="ECO:0000313" key="3">
    <source>
        <dbReference type="Proteomes" id="UP000310687"/>
    </source>
</evidence>
<organism evidence="2 3">
    <name type="scientific">Aureobasidium pullulans</name>
    <name type="common">Black yeast</name>
    <name type="synonym">Pullularia pullulans</name>
    <dbReference type="NCBI Taxonomy" id="5580"/>
    <lineage>
        <taxon>Eukaryota</taxon>
        <taxon>Fungi</taxon>
        <taxon>Dikarya</taxon>
        <taxon>Ascomycota</taxon>
        <taxon>Pezizomycotina</taxon>
        <taxon>Dothideomycetes</taxon>
        <taxon>Dothideomycetidae</taxon>
        <taxon>Dothideales</taxon>
        <taxon>Saccotheciaceae</taxon>
        <taxon>Aureobasidium</taxon>
    </lineage>
</organism>
<dbReference type="Proteomes" id="UP000310687">
    <property type="component" value="Unassembled WGS sequence"/>
</dbReference>